<dbReference type="AlphaFoldDB" id="A0A915JFI3"/>
<reference evidence="2" key="1">
    <citation type="submission" date="2022-11" db="UniProtKB">
        <authorList>
            <consortium name="WormBaseParasite"/>
        </authorList>
    </citation>
    <scope>IDENTIFICATION</scope>
</reference>
<name>A0A915JFI3_ROMCU</name>
<evidence type="ECO:0000313" key="1">
    <source>
        <dbReference type="Proteomes" id="UP000887565"/>
    </source>
</evidence>
<keyword evidence="1" id="KW-1185">Reference proteome</keyword>
<accession>A0A915JFI3</accession>
<organism evidence="1 2">
    <name type="scientific">Romanomermis culicivorax</name>
    <name type="common">Nematode worm</name>
    <dbReference type="NCBI Taxonomy" id="13658"/>
    <lineage>
        <taxon>Eukaryota</taxon>
        <taxon>Metazoa</taxon>
        <taxon>Ecdysozoa</taxon>
        <taxon>Nematoda</taxon>
        <taxon>Enoplea</taxon>
        <taxon>Dorylaimia</taxon>
        <taxon>Mermithida</taxon>
        <taxon>Mermithoidea</taxon>
        <taxon>Mermithidae</taxon>
        <taxon>Romanomermis</taxon>
    </lineage>
</organism>
<evidence type="ECO:0000313" key="2">
    <source>
        <dbReference type="WBParaSite" id="nRc.2.0.1.t24581-RA"/>
    </source>
</evidence>
<proteinExistence type="predicted"/>
<dbReference type="WBParaSite" id="nRc.2.0.1.t24581-RA">
    <property type="protein sequence ID" value="nRc.2.0.1.t24581-RA"/>
    <property type="gene ID" value="nRc.2.0.1.g24581"/>
</dbReference>
<sequence length="55" mass="6257">MGQGSQGEWLSQFLQATMVTENTNEVGLCPERPLTKDEEKRLILTCTNTEKCYYA</sequence>
<dbReference type="Proteomes" id="UP000887565">
    <property type="component" value="Unplaced"/>
</dbReference>
<protein>
    <submittedName>
        <fullName evidence="2">Uncharacterized protein</fullName>
    </submittedName>
</protein>